<feature type="domain" description="Type IV / VI secretion system DotU" evidence="2">
    <location>
        <begin position="10"/>
        <end position="208"/>
    </location>
</feature>
<evidence type="ECO:0000313" key="3">
    <source>
        <dbReference type="EMBL" id="MBC9131526.1"/>
    </source>
</evidence>
<comment type="caution">
    <text evidence="3">The sequence shown here is derived from an EMBL/GenBank/DDBJ whole genome shotgun (WGS) entry which is preliminary data.</text>
</comment>
<keyword evidence="1" id="KW-0472">Membrane</keyword>
<keyword evidence="4" id="KW-1185">Reference proteome</keyword>
<dbReference type="EMBL" id="JABURY010000019">
    <property type="protein sequence ID" value="MBC9131526.1"/>
    <property type="molecule type" value="Genomic_DNA"/>
</dbReference>
<dbReference type="Pfam" id="PF09850">
    <property type="entry name" value="DotU"/>
    <property type="match status" value="1"/>
</dbReference>
<keyword evidence="1" id="KW-0812">Transmembrane</keyword>
<dbReference type="NCBIfam" id="NF038239">
    <property type="entry name" value="T6SS_TssL_short"/>
    <property type="match status" value="1"/>
</dbReference>
<proteinExistence type="predicted"/>
<evidence type="ECO:0000313" key="4">
    <source>
        <dbReference type="Proteomes" id="UP000651208"/>
    </source>
</evidence>
<dbReference type="PANTHER" id="PTHR38033">
    <property type="entry name" value="MEMBRANE PROTEIN-RELATED"/>
    <property type="match status" value="1"/>
</dbReference>
<dbReference type="PANTHER" id="PTHR38033:SF1">
    <property type="entry name" value="DOTU FAMILY TYPE IV_VI SECRETION SYSTEM PROTEIN"/>
    <property type="match status" value="1"/>
</dbReference>
<reference evidence="3 4" key="1">
    <citation type="submission" date="2020-06" db="EMBL/GenBank/DDBJ databases">
        <title>Frischella cerana isolated from Apis cerana gut homogenate.</title>
        <authorList>
            <person name="Wolter L.A."/>
            <person name="Suenami S."/>
            <person name="Miyazaki R."/>
        </authorList>
    </citation>
    <scope>NUCLEOTIDE SEQUENCE [LARGE SCALE GENOMIC DNA]</scope>
    <source>
        <strain evidence="3 4">Ac13</strain>
    </source>
</reference>
<keyword evidence="1" id="KW-1133">Transmembrane helix</keyword>
<feature type="transmembrane region" description="Helical" evidence="1">
    <location>
        <begin position="189"/>
        <end position="208"/>
    </location>
</feature>
<sequence length="221" mass="25725">MSTEQQNIEIDELLRETVLTVVQLKEGTVISSVSNLYKQCKQQVMILREQLHAAHFSQEVIDDISYAQCALLDETVLLCSQNNKQAQNYDEWLGAPLQVVFFNTNNAGHDLFEKIRNRLRADKKEYLILSCFDRVLGLGFQGCYLNQPQMEREHLIIALREALHYHEPELEHAIIEQNRSFRYFGRKTLLMFFTLLSIGLVIGLYFFLDDRLNALIKPLTQ</sequence>
<dbReference type="RefSeq" id="WP_187755974.1">
    <property type="nucleotide sequence ID" value="NZ_JABURY010000019.1"/>
</dbReference>
<gene>
    <name evidence="3" type="ORF">FcAc13_09430</name>
</gene>
<organism evidence="3 4">
    <name type="scientific">Frischella japonica</name>
    <dbReference type="NCBI Taxonomy" id="2741544"/>
    <lineage>
        <taxon>Bacteria</taxon>
        <taxon>Pseudomonadati</taxon>
        <taxon>Pseudomonadota</taxon>
        <taxon>Gammaproteobacteria</taxon>
        <taxon>Orbales</taxon>
        <taxon>Orbaceae</taxon>
        <taxon>Frischella</taxon>
    </lineage>
</organism>
<dbReference type="Gene3D" id="1.25.40.590">
    <property type="entry name" value="Type IV / VI secretion system, DotU"/>
    <property type="match status" value="1"/>
</dbReference>
<protein>
    <submittedName>
        <fullName evidence="3">DotU family type IV/VI secretion system protein</fullName>
    </submittedName>
</protein>
<accession>A0ABR7QZ77</accession>
<evidence type="ECO:0000256" key="1">
    <source>
        <dbReference type="SAM" id="Phobius"/>
    </source>
</evidence>
<dbReference type="InterPro" id="IPR017732">
    <property type="entry name" value="T4/T6SS_DotU"/>
</dbReference>
<dbReference type="NCBIfam" id="TIGR03349">
    <property type="entry name" value="IV_VI_DotU"/>
    <property type="match status" value="1"/>
</dbReference>
<dbReference type="Proteomes" id="UP000651208">
    <property type="component" value="Unassembled WGS sequence"/>
</dbReference>
<name>A0ABR7QZ77_9GAMM</name>
<evidence type="ECO:0000259" key="2">
    <source>
        <dbReference type="Pfam" id="PF09850"/>
    </source>
</evidence>
<dbReference type="InterPro" id="IPR038522">
    <property type="entry name" value="T4/T6SS_DotU_sf"/>
</dbReference>